<dbReference type="AlphaFoldDB" id="A0AAE1B8W5"/>
<dbReference type="Proteomes" id="UP001283361">
    <property type="component" value="Unassembled WGS sequence"/>
</dbReference>
<reference evidence="1" key="1">
    <citation type="journal article" date="2023" name="G3 (Bethesda)">
        <title>A reference genome for the long-term kleptoplast-retaining sea slug Elysia crispata morphotype clarki.</title>
        <authorList>
            <person name="Eastman K.E."/>
            <person name="Pendleton A.L."/>
            <person name="Shaikh M.A."/>
            <person name="Suttiyut T."/>
            <person name="Ogas R."/>
            <person name="Tomko P."/>
            <person name="Gavelis G."/>
            <person name="Widhalm J.R."/>
            <person name="Wisecaver J.H."/>
        </authorList>
    </citation>
    <scope>NUCLEOTIDE SEQUENCE</scope>
    <source>
        <strain evidence="1">ECLA1</strain>
    </source>
</reference>
<comment type="caution">
    <text evidence="1">The sequence shown here is derived from an EMBL/GenBank/DDBJ whole genome shotgun (WGS) entry which is preliminary data.</text>
</comment>
<organism evidence="1 2">
    <name type="scientific">Elysia crispata</name>
    <name type="common">lettuce slug</name>
    <dbReference type="NCBI Taxonomy" id="231223"/>
    <lineage>
        <taxon>Eukaryota</taxon>
        <taxon>Metazoa</taxon>
        <taxon>Spiralia</taxon>
        <taxon>Lophotrochozoa</taxon>
        <taxon>Mollusca</taxon>
        <taxon>Gastropoda</taxon>
        <taxon>Heterobranchia</taxon>
        <taxon>Euthyneura</taxon>
        <taxon>Panpulmonata</taxon>
        <taxon>Sacoglossa</taxon>
        <taxon>Placobranchoidea</taxon>
        <taxon>Plakobranchidae</taxon>
        <taxon>Elysia</taxon>
    </lineage>
</organism>
<evidence type="ECO:0000313" key="1">
    <source>
        <dbReference type="EMBL" id="KAK3801863.1"/>
    </source>
</evidence>
<accession>A0AAE1B8W5</accession>
<evidence type="ECO:0000313" key="2">
    <source>
        <dbReference type="Proteomes" id="UP001283361"/>
    </source>
</evidence>
<gene>
    <name evidence="1" type="ORF">RRG08_048450</name>
</gene>
<sequence>MERANQADAEAAMMVYSSQSYCTEPRLTHLVYPGEYKGWDRHQGENGEMPGTTKAREMTNMVPMAPKDRTVMAANVTVSESLLRQALSIFLSVCPHLRLQDLVLNSLRVDYTVLICSVAPNPSTQVPSHLAGLTFQLVFLPTIIQHSGPGRSALTEPIGRETWCRLTDSAAKSDMSAFSDFQYDFLRVTRQRLVPPQWREAGLAGGPARLGHGLERGAKCPRPNAPRQAPPSSMQVAWSLSFTTSFNEFLDEQVPSRKTLLKAFSQRWPGSTDQRTENVRNIGRPGVERARRQGVCFLPDGGQMDSHLGDVGFKLYTFST</sequence>
<proteinExistence type="predicted"/>
<dbReference type="EMBL" id="JAWDGP010000283">
    <property type="protein sequence ID" value="KAK3801863.1"/>
    <property type="molecule type" value="Genomic_DNA"/>
</dbReference>
<protein>
    <submittedName>
        <fullName evidence="1">Uncharacterized protein</fullName>
    </submittedName>
</protein>
<name>A0AAE1B8W5_9GAST</name>
<keyword evidence="2" id="KW-1185">Reference proteome</keyword>